<dbReference type="PANTHER" id="PTHR38459:SF1">
    <property type="entry name" value="PROPHAGE BACTOPRENOL-LINKED GLUCOSE TRANSLOCASE HOMOLOG"/>
    <property type="match status" value="1"/>
</dbReference>
<reference evidence="8 9" key="1">
    <citation type="submission" date="2018-08" db="EMBL/GenBank/DDBJ databases">
        <title>Chitinophagaceae sp. K23C18032701, a novel bacterium isolated from forest soil.</title>
        <authorList>
            <person name="Wang C."/>
        </authorList>
    </citation>
    <scope>NUCLEOTIDE SEQUENCE [LARGE SCALE GENOMIC DNA]</scope>
    <source>
        <strain evidence="8 9">K23C18032701</strain>
    </source>
</reference>
<dbReference type="PANTHER" id="PTHR38459">
    <property type="entry name" value="PROPHAGE BACTOPRENOL-LINKED GLUCOSE TRANSLOCASE HOMOLOG"/>
    <property type="match status" value="1"/>
</dbReference>
<keyword evidence="5 6" id="KW-0472">Membrane</keyword>
<feature type="transmembrane region" description="Helical" evidence="6">
    <location>
        <begin position="31"/>
        <end position="51"/>
    </location>
</feature>
<comment type="caution">
    <text evidence="8">The sequence shown here is derived from an EMBL/GenBank/DDBJ whole genome shotgun (WGS) entry which is preliminary data.</text>
</comment>
<feature type="transmembrane region" description="Helical" evidence="6">
    <location>
        <begin position="100"/>
        <end position="117"/>
    </location>
</feature>
<dbReference type="Pfam" id="PF04138">
    <property type="entry name" value="GtrA_DPMS_TM"/>
    <property type="match status" value="1"/>
</dbReference>
<feature type="transmembrane region" description="Helical" evidence="6">
    <location>
        <begin position="72"/>
        <end position="94"/>
    </location>
</feature>
<dbReference type="EMBL" id="QTJU01000004">
    <property type="protein sequence ID" value="RFM27620.1"/>
    <property type="molecule type" value="Genomic_DNA"/>
</dbReference>
<dbReference type="AlphaFoldDB" id="A0A3E1NI61"/>
<keyword evidence="3 6" id="KW-0812">Transmembrane</keyword>
<name>A0A3E1NI61_9BACT</name>
<feature type="domain" description="GtrA/DPMS transmembrane" evidence="7">
    <location>
        <begin position="12"/>
        <end position="123"/>
    </location>
</feature>
<protein>
    <submittedName>
        <fullName evidence="8">GtrA family protein</fullName>
    </submittedName>
</protein>
<evidence type="ECO:0000256" key="5">
    <source>
        <dbReference type="ARBA" id="ARBA00023136"/>
    </source>
</evidence>
<comment type="subcellular location">
    <subcellularLocation>
        <location evidence="1">Membrane</location>
        <topology evidence="1">Multi-pass membrane protein</topology>
    </subcellularLocation>
</comment>
<comment type="similarity">
    <text evidence="2">Belongs to the GtrA family.</text>
</comment>
<sequence length="124" mass="13903">MFTFLKAQVASLTGSLVDFLTFLLAKNVVGVHYLHASIYGNVMGAITNFCMGRIWVFEARQKQAAPVQMIKYLLVWCGNVALNSGGLYLAVHYLKLEETIAKVIVSVIVGFSYNYLLQKKFVFK</sequence>
<proteinExistence type="inferred from homology"/>
<evidence type="ECO:0000256" key="1">
    <source>
        <dbReference type="ARBA" id="ARBA00004141"/>
    </source>
</evidence>
<evidence type="ECO:0000259" key="7">
    <source>
        <dbReference type="Pfam" id="PF04138"/>
    </source>
</evidence>
<keyword evidence="4 6" id="KW-1133">Transmembrane helix</keyword>
<dbReference type="InterPro" id="IPR051401">
    <property type="entry name" value="GtrA_CellWall_Glycosyl"/>
</dbReference>
<evidence type="ECO:0000313" key="9">
    <source>
        <dbReference type="Proteomes" id="UP000261284"/>
    </source>
</evidence>
<evidence type="ECO:0000256" key="6">
    <source>
        <dbReference type="SAM" id="Phobius"/>
    </source>
</evidence>
<keyword evidence="9" id="KW-1185">Reference proteome</keyword>
<dbReference type="Proteomes" id="UP000261284">
    <property type="component" value="Unassembled WGS sequence"/>
</dbReference>
<dbReference type="GO" id="GO:0005886">
    <property type="term" value="C:plasma membrane"/>
    <property type="evidence" value="ECO:0007669"/>
    <property type="project" value="TreeGrafter"/>
</dbReference>
<dbReference type="InterPro" id="IPR007267">
    <property type="entry name" value="GtrA_DPMS_TM"/>
</dbReference>
<organism evidence="8 9">
    <name type="scientific">Deminuibacter soli</name>
    <dbReference type="NCBI Taxonomy" id="2291815"/>
    <lineage>
        <taxon>Bacteria</taxon>
        <taxon>Pseudomonadati</taxon>
        <taxon>Bacteroidota</taxon>
        <taxon>Chitinophagia</taxon>
        <taxon>Chitinophagales</taxon>
        <taxon>Chitinophagaceae</taxon>
        <taxon>Deminuibacter</taxon>
    </lineage>
</organism>
<evidence type="ECO:0000256" key="2">
    <source>
        <dbReference type="ARBA" id="ARBA00009399"/>
    </source>
</evidence>
<dbReference type="GO" id="GO:0000271">
    <property type="term" value="P:polysaccharide biosynthetic process"/>
    <property type="evidence" value="ECO:0007669"/>
    <property type="project" value="InterPro"/>
</dbReference>
<evidence type="ECO:0000313" key="8">
    <source>
        <dbReference type="EMBL" id="RFM27620.1"/>
    </source>
</evidence>
<evidence type="ECO:0000256" key="4">
    <source>
        <dbReference type="ARBA" id="ARBA00022989"/>
    </source>
</evidence>
<evidence type="ECO:0000256" key="3">
    <source>
        <dbReference type="ARBA" id="ARBA00022692"/>
    </source>
</evidence>
<gene>
    <name evidence="8" type="ORF">DXN05_12950</name>
</gene>
<accession>A0A3E1NI61</accession>
<dbReference type="RefSeq" id="WP_116847697.1">
    <property type="nucleotide sequence ID" value="NZ_QTJU01000004.1"/>
</dbReference>
<dbReference type="OrthoDB" id="961506at2"/>